<evidence type="ECO:0000256" key="11">
    <source>
        <dbReference type="ARBA" id="ARBA00056008"/>
    </source>
</evidence>
<protein>
    <recommendedName>
        <fullName evidence="2">RING-type E3 ubiquitin transferase</fullName>
        <ecNumber evidence="2">2.3.2.27</ecNumber>
    </recommendedName>
    <alternativeName>
        <fullName evidence="15">MEKK1-related protein X</fullName>
    </alternativeName>
    <alternativeName>
        <fullName evidence="14">ZZ-type zinc finger-containing protein 2</fullName>
    </alternativeName>
    <alternativeName>
        <fullName evidence="13">Zinc finger SWIM domain-containing protein 2</fullName>
    </alternativeName>
</protein>
<dbReference type="InterPro" id="IPR039903">
    <property type="entry name" value="Zswim2"/>
</dbReference>
<accession>A0A8C9DFQ9</accession>
<dbReference type="GeneTree" id="ENSGT00390000006826"/>
<dbReference type="CDD" id="cd16486">
    <property type="entry name" value="mRING-H2-C3H2C2D_ZSWM2"/>
    <property type="match status" value="1"/>
</dbReference>
<evidence type="ECO:0000256" key="12">
    <source>
        <dbReference type="ARBA" id="ARBA00064738"/>
    </source>
</evidence>
<evidence type="ECO:0000256" key="5">
    <source>
        <dbReference type="ARBA" id="ARBA00022723"/>
    </source>
</evidence>
<dbReference type="InterPro" id="IPR000433">
    <property type="entry name" value="Znf_ZZ"/>
</dbReference>
<keyword evidence="4" id="KW-0053">Apoptosis</keyword>
<keyword evidence="9" id="KW-0862">Zinc</keyword>
<evidence type="ECO:0000256" key="7">
    <source>
        <dbReference type="ARBA" id="ARBA00022771"/>
    </source>
</evidence>
<dbReference type="InterPro" id="IPR043145">
    <property type="entry name" value="Znf_ZZ_sf"/>
</dbReference>
<dbReference type="InterPro" id="IPR013083">
    <property type="entry name" value="Znf_RING/FYVE/PHD"/>
</dbReference>
<dbReference type="GO" id="GO:0061630">
    <property type="term" value="F:ubiquitin protein ligase activity"/>
    <property type="evidence" value="ECO:0007669"/>
    <property type="project" value="UniProtKB-EC"/>
</dbReference>
<dbReference type="CDD" id="cd16494">
    <property type="entry name" value="RING-CH-C4HC3_ZSWM2"/>
    <property type="match status" value="1"/>
</dbReference>
<keyword evidence="3" id="KW-0808">Transferase</keyword>
<dbReference type="GO" id="GO:0006915">
    <property type="term" value="P:apoptotic process"/>
    <property type="evidence" value="ECO:0007669"/>
    <property type="project" value="UniProtKB-KW"/>
</dbReference>
<gene>
    <name evidence="20" type="primary">ZSWIM2</name>
</gene>
<keyword evidence="5" id="KW-0479">Metal-binding</keyword>
<dbReference type="Pfam" id="PF13639">
    <property type="entry name" value="zf-RING_2"/>
    <property type="match status" value="1"/>
</dbReference>
<evidence type="ECO:0000256" key="1">
    <source>
        <dbReference type="ARBA" id="ARBA00000900"/>
    </source>
</evidence>
<dbReference type="InterPro" id="IPR007527">
    <property type="entry name" value="Znf_SWIM"/>
</dbReference>
<evidence type="ECO:0000256" key="15">
    <source>
        <dbReference type="ARBA" id="ARBA00082542"/>
    </source>
</evidence>
<comment type="function">
    <text evidence="11">E3 ubiquitin-protein ligase involved in the regulation of Fas-, DR3- and DR4-mediated apoptosis. Functions in conjunction with the UBE2D1, UBE2D3 and UBE2E1 E2 ubiquitin-conjugating enzymes.</text>
</comment>
<feature type="domain" description="RING-type" evidence="17">
    <location>
        <begin position="147"/>
        <end position="199"/>
    </location>
</feature>
<evidence type="ECO:0000256" key="13">
    <source>
        <dbReference type="ARBA" id="ARBA00077658"/>
    </source>
</evidence>
<evidence type="ECO:0000256" key="6">
    <source>
        <dbReference type="ARBA" id="ARBA00022737"/>
    </source>
</evidence>
<keyword evidence="8" id="KW-0833">Ubl conjugation pathway</keyword>
<evidence type="ECO:0000313" key="21">
    <source>
        <dbReference type="Proteomes" id="UP000694414"/>
    </source>
</evidence>
<comment type="subunit">
    <text evidence="12">Dimer. Interacts with UBE2D1.</text>
</comment>
<evidence type="ECO:0000259" key="17">
    <source>
        <dbReference type="PROSITE" id="PS50089"/>
    </source>
</evidence>
<evidence type="ECO:0000256" key="4">
    <source>
        <dbReference type="ARBA" id="ARBA00022703"/>
    </source>
</evidence>
<dbReference type="Pfam" id="PF04434">
    <property type="entry name" value="SWIM"/>
    <property type="match status" value="1"/>
</dbReference>
<comment type="catalytic activity">
    <reaction evidence="1">
        <text>S-ubiquitinyl-[E2 ubiquitin-conjugating enzyme]-L-cysteine + [acceptor protein]-L-lysine = [E2 ubiquitin-conjugating enzyme]-L-cysteine + N(6)-ubiquitinyl-[acceptor protein]-L-lysine.</text>
        <dbReference type="EC" id="2.3.2.27"/>
    </reaction>
</comment>
<evidence type="ECO:0000256" key="9">
    <source>
        <dbReference type="ARBA" id="ARBA00022833"/>
    </source>
</evidence>
<dbReference type="GO" id="GO:0008270">
    <property type="term" value="F:zinc ion binding"/>
    <property type="evidence" value="ECO:0007669"/>
    <property type="project" value="UniProtKB-KW"/>
</dbReference>
<name>A0A8C9DFQ9_PROSS</name>
<dbReference type="FunFam" id="3.30.40.10:FF:001047">
    <property type="entry name" value="Zinc finger, SWIM domain containing 2"/>
    <property type="match status" value="1"/>
</dbReference>
<keyword evidence="7 16" id="KW-0863">Zinc-finger</keyword>
<evidence type="ECO:0000259" key="19">
    <source>
        <dbReference type="PROSITE" id="PS50966"/>
    </source>
</evidence>
<dbReference type="PROSITE" id="PS50966">
    <property type="entry name" value="ZF_SWIM"/>
    <property type="match status" value="1"/>
</dbReference>
<feature type="domain" description="ZZ-type" evidence="18">
    <location>
        <begin position="230"/>
        <end position="281"/>
    </location>
</feature>
<dbReference type="Gene3D" id="3.30.40.10">
    <property type="entry name" value="Zinc/RING finger domain, C3HC4 (zinc finger)"/>
    <property type="match status" value="2"/>
</dbReference>
<evidence type="ECO:0000256" key="3">
    <source>
        <dbReference type="ARBA" id="ARBA00022679"/>
    </source>
</evidence>
<organism evidence="20 21">
    <name type="scientific">Prolemur simus</name>
    <name type="common">Greater bamboo lemur</name>
    <name type="synonym">Hapalemur simus</name>
    <dbReference type="NCBI Taxonomy" id="1328070"/>
    <lineage>
        <taxon>Eukaryota</taxon>
        <taxon>Metazoa</taxon>
        <taxon>Chordata</taxon>
        <taxon>Craniata</taxon>
        <taxon>Vertebrata</taxon>
        <taxon>Euteleostomi</taxon>
        <taxon>Mammalia</taxon>
        <taxon>Eutheria</taxon>
        <taxon>Euarchontoglires</taxon>
        <taxon>Primates</taxon>
        <taxon>Strepsirrhini</taxon>
        <taxon>Lemuriformes</taxon>
        <taxon>Lemuridae</taxon>
        <taxon>Prolemur</taxon>
    </lineage>
</organism>
<dbReference type="Gene3D" id="3.30.60.90">
    <property type="match status" value="1"/>
</dbReference>
<reference evidence="20" key="2">
    <citation type="submission" date="2025-09" db="UniProtKB">
        <authorList>
            <consortium name="Ensembl"/>
        </authorList>
    </citation>
    <scope>IDENTIFICATION</scope>
</reference>
<dbReference type="PROSITE" id="PS01357">
    <property type="entry name" value="ZF_ZZ_1"/>
    <property type="match status" value="1"/>
</dbReference>
<proteinExistence type="predicted"/>
<reference evidence="20" key="1">
    <citation type="submission" date="2025-08" db="UniProtKB">
        <authorList>
            <consortium name="Ensembl"/>
        </authorList>
    </citation>
    <scope>IDENTIFICATION</scope>
</reference>
<dbReference type="GO" id="GO:1902043">
    <property type="term" value="P:positive regulation of extrinsic apoptotic signaling pathway via death domain receptors"/>
    <property type="evidence" value="ECO:0007669"/>
    <property type="project" value="Ensembl"/>
</dbReference>
<evidence type="ECO:0000256" key="14">
    <source>
        <dbReference type="ARBA" id="ARBA00078022"/>
    </source>
</evidence>
<dbReference type="Ensembl" id="ENSPSMT00000007041.1">
    <property type="protein sequence ID" value="ENSPSMP00000005933.1"/>
    <property type="gene ID" value="ENSPSMG00000004498.1"/>
</dbReference>
<dbReference type="Proteomes" id="UP000694414">
    <property type="component" value="Unplaced"/>
</dbReference>
<evidence type="ECO:0000256" key="16">
    <source>
        <dbReference type="PROSITE-ProRule" id="PRU00228"/>
    </source>
</evidence>
<dbReference type="SMART" id="SM00184">
    <property type="entry name" value="RING"/>
    <property type="match status" value="2"/>
</dbReference>
<dbReference type="PROSITE" id="PS50135">
    <property type="entry name" value="ZF_ZZ_2"/>
    <property type="match status" value="1"/>
</dbReference>
<feature type="domain" description="RING-type" evidence="17">
    <location>
        <begin position="345"/>
        <end position="386"/>
    </location>
</feature>
<dbReference type="AlphaFoldDB" id="A0A8C9DFQ9"/>
<evidence type="ECO:0000256" key="8">
    <source>
        <dbReference type="ARBA" id="ARBA00022786"/>
    </source>
</evidence>
<keyword evidence="10" id="KW-0832">Ubl conjugation</keyword>
<keyword evidence="6" id="KW-0677">Repeat</keyword>
<dbReference type="PANTHER" id="PTHR21540">
    <property type="entry name" value="RING FINGER AND SWIM DOMAIN-CONTAINING PROTEIN 2"/>
    <property type="match status" value="1"/>
</dbReference>
<dbReference type="PANTHER" id="PTHR21540:SF3">
    <property type="entry name" value="E3 UBIQUITIN-PROTEIN LIGASE ZSWIM2"/>
    <property type="match status" value="1"/>
</dbReference>
<evidence type="ECO:0000313" key="20">
    <source>
        <dbReference type="Ensembl" id="ENSPSMP00000005933.1"/>
    </source>
</evidence>
<dbReference type="PROSITE" id="PS50089">
    <property type="entry name" value="ZF_RING_2"/>
    <property type="match status" value="2"/>
</dbReference>
<dbReference type="EC" id="2.3.2.27" evidence="2"/>
<evidence type="ECO:0000259" key="18">
    <source>
        <dbReference type="PROSITE" id="PS50135"/>
    </source>
</evidence>
<dbReference type="GO" id="GO:0000209">
    <property type="term" value="P:protein polyubiquitination"/>
    <property type="evidence" value="ECO:0007669"/>
    <property type="project" value="Ensembl"/>
</dbReference>
<evidence type="ECO:0000256" key="10">
    <source>
        <dbReference type="ARBA" id="ARBA00022843"/>
    </source>
</evidence>
<sequence length="636" mass="73366">MLRRGYKASERRRHLSDSVRWQQDQALSSSIYLLREMGPTGFLLREEEPENRDCRVFLGNPHVCNCSTFLKGGELCKHICWVLLKKFKLPRNHESAFQLGLVEGEINDLLRGIHRIQTPQPGTTDENAHIEEDGYIEQKEIGSEDICPICQEVLLKNKLPVTFCRFGCGNSIHIKCMKILANYQNITSDTSMLKCPLCRKEFAPLKLILEEFKNSSKLVTAAEKEQLDKHLGIPCNNCKQFPVEGKCYKCTECIEYHLCQQCFDSGCHLSHEFIFREKRNQRWRLLEKRSDEVVKYIDIKNEMEEKMPHFQEKQGQVYTPKHIVKLLPLLLITKNSKMLAPGYQCRLCLKAFCLGQHARLLPCAHKFHRKCIDNWLFHKCNSCPVDGQVIYNPLIWKNTTMNGQTQQSISNVDIIHPSKQEELELFIPGTGLILKQNRPGILPSISQRNSDKMNIPQSPTDTHQNITTDDLCSIKLDDSNSRKLIYEYKISQHFPRYFQDLPTESFGKVSSQTFLPSIDQKNIICHTGMESPCISEKYHTGQSQKMTKGYKRINHNPKKTLGMKIREDDRRSNTLLPEDLNLIANWGTTKLSMSKRHNNYMGKIRQKCTHLSRQPMSPSLNTKSTGLSLILEGVQL</sequence>
<feature type="domain" description="SWIM-type" evidence="19">
    <location>
        <begin position="54"/>
        <end position="87"/>
    </location>
</feature>
<dbReference type="SUPFAM" id="SSF57850">
    <property type="entry name" value="RING/U-box"/>
    <property type="match status" value="3"/>
</dbReference>
<evidence type="ECO:0000256" key="2">
    <source>
        <dbReference type="ARBA" id="ARBA00012483"/>
    </source>
</evidence>
<dbReference type="Pfam" id="PF00569">
    <property type="entry name" value="ZZ"/>
    <property type="match status" value="1"/>
</dbReference>
<keyword evidence="21" id="KW-1185">Reference proteome</keyword>
<dbReference type="InterPro" id="IPR001841">
    <property type="entry name" value="Znf_RING"/>
</dbReference>
<dbReference type="SMART" id="SM00291">
    <property type="entry name" value="ZnF_ZZ"/>
    <property type="match status" value="1"/>
</dbReference>